<dbReference type="PANTHER" id="PTHR32063">
    <property type="match status" value="1"/>
</dbReference>
<dbReference type="RefSeq" id="WP_280515326.1">
    <property type="nucleotide sequence ID" value="NZ_BOVJ01000113.1"/>
</dbReference>
<evidence type="ECO:0008006" key="3">
    <source>
        <dbReference type="Google" id="ProtNLM"/>
    </source>
</evidence>
<dbReference type="SUPFAM" id="SSF82693">
    <property type="entry name" value="Multidrug efflux transporter AcrB pore domain, PN1, PN2, PC1 and PC2 subdomains"/>
    <property type="match status" value="1"/>
</dbReference>
<keyword evidence="2" id="KW-1185">Reference proteome</keyword>
<proteinExistence type="predicted"/>
<dbReference type="EMBL" id="BOVJ01000113">
    <property type="protein sequence ID" value="GIQ64929.1"/>
    <property type="molecule type" value="Genomic_DNA"/>
</dbReference>
<dbReference type="InterPro" id="IPR001036">
    <property type="entry name" value="Acrflvin-R"/>
</dbReference>
<gene>
    <name evidence="1" type="ORF">PACILC2_34970</name>
</gene>
<evidence type="ECO:0000313" key="1">
    <source>
        <dbReference type="EMBL" id="GIQ64929.1"/>
    </source>
</evidence>
<protein>
    <recommendedName>
        <fullName evidence="3">Acriflavin resistance protein</fullName>
    </recommendedName>
</protein>
<dbReference type="Proteomes" id="UP000680304">
    <property type="component" value="Unassembled WGS sequence"/>
</dbReference>
<organism evidence="1 2">
    <name type="scientific">Paenibacillus cisolokensis</name>
    <dbReference type="NCBI Taxonomy" id="1658519"/>
    <lineage>
        <taxon>Bacteria</taxon>
        <taxon>Bacillati</taxon>
        <taxon>Bacillota</taxon>
        <taxon>Bacilli</taxon>
        <taxon>Bacillales</taxon>
        <taxon>Paenibacillaceae</taxon>
        <taxon>Paenibacillus</taxon>
    </lineage>
</organism>
<dbReference type="Gene3D" id="1.20.1640.10">
    <property type="entry name" value="Multidrug efflux transporter AcrB transmembrane domain"/>
    <property type="match status" value="1"/>
</dbReference>
<comment type="caution">
    <text evidence="1">The sequence shown here is derived from an EMBL/GenBank/DDBJ whole genome shotgun (WGS) entry which is preliminary data.</text>
</comment>
<name>A0ABQ4N9K7_9BACL</name>
<dbReference type="Gene3D" id="3.30.70.1430">
    <property type="entry name" value="Multidrug efflux transporter AcrB pore domain"/>
    <property type="match status" value="1"/>
</dbReference>
<reference evidence="1 2" key="1">
    <citation type="submission" date="2021-04" db="EMBL/GenBank/DDBJ databases">
        <title>Draft genome sequence of Paenibacillus cisolokensis, LC2-13A.</title>
        <authorList>
            <person name="Uke A."/>
            <person name="Chhe C."/>
            <person name="Baramee S."/>
            <person name="Kosugi A."/>
        </authorList>
    </citation>
    <scope>NUCLEOTIDE SEQUENCE [LARGE SCALE GENOMIC DNA]</scope>
    <source>
        <strain evidence="1 2">LC2-13A</strain>
    </source>
</reference>
<evidence type="ECO:0000313" key="2">
    <source>
        <dbReference type="Proteomes" id="UP000680304"/>
    </source>
</evidence>
<dbReference type="PRINTS" id="PR00702">
    <property type="entry name" value="ACRIFLAVINRP"/>
</dbReference>
<sequence length="192" mass="21263">MKQFTRFSLRNPVAVVLLVLLIAIGGVYSAGKFKQEQLPDVSFPGIFVTAVYPGAAPNEVLSQVTMPLEKTLRNVEGVKNIVSQSANSVSFLQLEFSYSDDMREKKSKVEEALGGIQLPEDAEKPEVAYYSTSSEPIMYTSVLPKREMIRRNWSDSSKIPSFRNFKGSRESPKFKPSDCRTTGCISGLTLPA</sequence>
<dbReference type="Gene3D" id="3.30.70.1320">
    <property type="entry name" value="Multidrug efflux transporter AcrB pore domain like"/>
    <property type="match status" value="1"/>
</dbReference>
<dbReference type="PANTHER" id="PTHR32063:SF0">
    <property type="entry name" value="SWARMING MOTILITY PROTEIN SWRC"/>
    <property type="match status" value="1"/>
</dbReference>
<accession>A0ABQ4N9K7</accession>
<dbReference type="Pfam" id="PF00873">
    <property type="entry name" value="ACR_tran"/>
    <property type="match status" value="1"/>
</dbReference>